<proteinExistence type="predicted"/>
<reference evidence="1" key="1">
    <citation type="submission" date="2022-06" db="EMBL/GenBank/DDBJ databases">
        <authorList>
            <person name="Legras J.-L."/>
            <person name="Devillers H."/>
            <person name="Grondin C."/>
        </authorList>
    </citation>
    <scope>NUCLEOTIDE SEQUENCE</scope>
    <source>
        <strain evidence="1">CLIB 1444</strain>
    </source>
</reference>
<gene>
    <name evidence="1" type="ORF">CLIB1444_07S02190</name>
</gene>
<accession>A0ACA9YBF6</accession>
<keyword evidence="2" id="KW-1185">Reference proteome</keyword>
<name>A0ACA9YBF6_9ASCO</name>
<dbReference type="EMBL" id="CALSDN010000007">
    <property type="protein sequence ID" value="CAH6721776.1"/>
    <property type="molecule type" value="Genomic_DNA"/>
</dbReference>
<sequence length="442" mass="48108">MIRGIKNIKALSNKRFISTANTTTKYASLSNGVTIATESNPHAKVSSIGLFYGAGSRSEHAYSNGISALTTNILGSGLENGVLLTSENGKETNGIIAQTTNDNIIEASKIIAKIGSNASEIIKGSEFELFKKQLIGQGEQLESVPQKMILEHLSASAFQGYSLGLPTLGTSSSVKDLQVDDAERLLEKHLVGSNVVISASGNINHDELVETIESSLNIPQGHKPITKPASFLGSEVRMRDDTLPKAFVSIGVEGEGFTSPAYYVAKVAANVFGSFDSKATNATLTSSKLSSMVHEYHLVDKFQHFSTSYSDNGLWGFSCEVSNVQLLDDFIHWTLKEWNRLSVSITDAEIERAKQQTKVQLLAELNSTKSVVSDIGNKVLLSGYRNSITEALSKIDSIQTKDVKAWAKVALWDKDIVISSTGQTEALMDYSKWRNQMAMLRW</sequence>
<evidence type="ECO:0000313" key="2">
    <source>
        <dbReference type="Proteomes" id="UP001152531"/>
    </source>
</evidence>
<comment type="caution">
    <text evidence="1">The sequence shown here is derived from an EMBL/GenBank/DDBJ whole genome shotgun (WGS) entry which is preliminary data.</text>
</comment>
<dbReference type="Proteomes" id="UP001152531">
    <property type="component" value="Unassembled WGS sequence"/>
</dbReference>
<protein>
    <submittedName>
        <fullName evidence="1">Cytochrome b-c1 complex subunit 1, mitochondrial</fullName>
    </submittedName>
</protein>
<evidence type="ECO:0000313" key="1">
    <source>
        <dbReference type="EMBL" id="CAH6721776.1"/>
    </source>
</evidence>
<organism evidence="1 2">
    <name type="scientific">[Candida] jaroonii</name>
    <dbReference type="NCBI Taxonomy" id="467808"/>
    <lineage>
        <taxon>Eukaryota</taxon>
        <taxon>Fungi</taxon>
        <taxon>Dikarya</taxon>
        <taxon>Ascomycota</taxon>
        <taxon>Saccharomycotina</taxon>
        <taxon>Pichiomycetes</taxon>
        <taxon>Debaryomycetaceae</taxon>
        <taxon>Yamadazyma</taxon>
    </lineage>
</organism>